<dbReference type="InterPro" id="IPR006913">
    <property type="entry name" value="CENP-V/GFA"/>
</dbReference>
<dbReference type="AlphaFoldDB" id="A0A5N6EWX0"/>
<dbReference type="Proteomes" id="UP000326799">
    <property type="component" value="Unassembled WGS sequence"/>
</dbReference>
<keyword evidence="3" id="KW-0862">Zinc</keyword>
<dbReference type="EMBL" id="ML733421">
    <property type="protein sequence ID" value="KAB8221363.1"/>
    <property type="molecule type" value="Genomic_DNA"/>
</dbReference>
<protein>
    <recommendedName>
        <fullName evidence="4">CENP-V/GFA domain-containing protein</fullName>
    </recommendedName>
</protein>
<accession>A0A5N6EWX0</accession>
<reference evidence="5 6" key="1">
    <citation type="submission" date="2019-04" db="EMBL/GenBank/DDBJ databases">
        <title>Fungal friends and foes A comparative genomics study of 23 Aspergillus species from section Flavi.</title>
        <authorList>
            <consortium name="DOE Joint Genome Institute"/>
            <person name="Kjaerbolling I."/>
            <person name="Vesth T.C."/>
            <person name="Frisvad J.C."/>
            <person name="Nybo J.L."/>
            <person name="Theobald S."/>
            <person name="Kildgaard S."/>
            <person name="Petersen T.I."/>
            <person name="Kuo A."/>
            <person name="Sato A."/>
            <person name="Lyhne E.K."/>
            <person name="Kogle M.E."/>
            <person name="Wiebenga A."/>
            <person name="Kun R.S."/>
            <person name="Lubbers R.J."/>
            <person name="Makela M.R."/>
            <person name="Barry K."/>
            <person name="Chovatia M."/>
            <person name="Clum A."/>
            <person name="Daum C."/>
            <person name="Haridas S."/>
            <person name="He G."/>
            <person name="LaButti K."/>
            <person name="Lipzen A."/>
            <person name="Mondo S."/>
            <person name="Pangilinan J."/>
            <person name="Riley R."/>
            <person name="Salamov A."/>
            <person name="Simmons B.A."/>
            <person name="Magnuson J.K."/>
            <person name="Henrissat B."/>
            <person name="Mortensen U.H."/>
            <person name="Larsen T.O."/>
            <person name="De vries R.P."/>
            <person name="Grigoriev I.V."/>
            <person name="Machida M."/>
            <person name="Baker S.E."/>
            <person name="Andersen M.R."/>
        </authorList>
    </citation>
    <scope>NUCLEOTIDE SEQUENCE [LARGE SCALE GENOMIC DNA]</scope>
    <source>
        <strain evidence="5 6">CBS 126849</strain>
    </source>
</reference>
<dbReference type="InterPro" id="IPR011057">
    <property type="entry name" value="Mss4-like_sf"/>
</dbReference>
<keyword evidence="6" id="KW-1185">Reference proteome</keyword>
<evidence type="ECO:0000256" key="3">
    <source>
        <dbReference type="ARBA" id="ARBA00022833"/>
    </source>
</evidence>
<dbReference type="SUPFAM" id="SSF51316">
    <property type="entry name" value="Mss4-like"/>
    <property type="match status" value="1"/>
</dbReference>
<dbReference type="GO" id="GO:0016846">
    <property type="term" value="F:carbon-sulfur lyase activity"/>
    <property type="evidence" value="ECO:0007669"/>
    <property type="project" value="InterPro"/>
</dbReference>
<sequence length="60" mass="6354">MTSISTGNCLCGACAYSYTGEPALKAICHCNPCRKVSGGTNTVNFAVPDGNSTKNQHFRR</sequence>
<evidence type="ECO:0000259" key="4">
    <source>
        <dbReference type="Pfam" id="PF04828"/>
    </source>
</evidence>
<keyword evidence="2" id="KW-0479">Metal-binding</keyword>
<dbReference type="Gene3D" id="3.90.1590.10">
    <property type="entry name" value="glutathione-dependent formaldehyde- activating enzyme (gfa)"/>
    <property type="match status" value="1"/>
</dbReference>
<evidence type="ECO:0000256" key="2">
    <source>
        <dbReference type="ARBA" id="ARBA00022723"/>
    </source>
</evidence>
<dbReference type="Pfam" id="PF04828">
    <property type="entry name" value="GFA"/>
    <property type="match status" value="1"/>
</dbReference>
<organism evidence="5 6">
    <name type="scientific">Aspergillus novoparasiticus</name>
    <dbReference type="NCBI Taxonomy" id="986946"/>
    <lineage>
        <taxon>Eukaryota</taxon>
        <taxon>Fungi</taxon>
        <taxon>Dikarya</taxon>
        <taxon>Ascomycota</taxon>
        <taxon>Pezizomycotina</taxon>
        <taxon>Eurotiomycetes</taxon>
        <taxon>Eurotiomycetidae</taxon>
        <taxon>Eurotiales</taxon>
        <taxon>Aspergillaceae</taxon>
        <taxon>Aspergillus</taxon>
        <taxon>Aspergillus subgen. Circumdati</taxon>
    </lineage>
</organism>
<evidence type="ECO:0000313" key="5">
    <source>
        <dbReference type="EMBL" id="KAB8221363.1"/>
    </source>
</evidence>
<comment type="similarity">
    <text evidence="1">Belongs to the Gfa family.</text>
</comment>
<name>A0A5N6EWX0_9EURO</name>
<feature type="domain" description="CENP-V/GFA" evidence="4">
    <location>
        <begin position="6"/>
        <end position="51"/>
    </location>
</feature>
<proteinExistence type="inferred from homology"/>
<evidence type="ECO:0000313" key="6">
    <source>
        <dbReference type="Proteomes" id="UP000326799"/>
    </source>
</evidence>
<evidence type="ECO:0000256" key="1">
    <source>
        <dbReference type="ARBA" id="ARBA00005495"/>
    </source>
</evidence>
<dbReference type="GO" id="GO:0046872">
    <property type="term" value="F:metal ion binding"/>
    <property type="evidence" value="ECO:0007669"/>
    <property type="project" value="UniProtKB-KW"/>
</dbReference>
<gene>
    <name evidence="5" type="ORF">BDV33DRAFT_202601</name>
</gene>